<evidence type="ECO:0000313" key="2">
    <source>
        <dbReference type="Proteomes" id="UP000317122"/>
    </source>
</evidence>
<organism evidence="1 2">
    <name type="scientific">Mesorhizobium tianshanense</name>
    <dbReference type="NCBI Taxonomy" id="39844"/>
    <lineage>
        <taxon>Bacteria</taxon>
        <taxon>Pseudomonadati</taxon>
        <taxon>Pseudomonadota</taxon>
        <taxon>Alphaproteobacteria</taxon>
        <taxon>Hyphomicrobiales</taxon>
        <taxon>Phyllobacteriaceae</taxon>
        <taxon>Mesorhizobium</taxon>
    </lineage>
</organism>
<protein>
    <submittedName>
        <fullName evidence="1">Uncharacterized protein</fullName>
    </submittedName>
</protein>
<keyword evidence="2" id="KW-1185">Reference proteome</keyword>
<evidence type="ECO:0000313" key="1">
    <source>
        <dbReference type="EMBL" id="TWI36382.1"/>
    </source>
</evidence>
<reference evidence="1 2" key="1">
    <citation type="journal article" date="2015" name="Stand. Genomic Sci.">
        <title>Genomic Encyclopedia of Bacterial and Archaeal Type Strains, Phase III: the genomes of soil and plant-associated and newly described type strains.</title>
        <authorList>
            <person name="Whitman W.B."/>
            <person name="Woyke T."/>
            <person name="Klenk H.P."/>
            <person name="Zhou Y."/>
            <person name="Lilburn T.G."/>
            <person name="Beck B.J."/>
            <person name="De Vos P."/>
            <person name="Vandamme P."/>
            <person name="Eisen J.A."/>
            <person name="Garrity G."/>
            <person name="Hugenholtz P."/>
            <person name="Kyrpides N.C."/>
        </authorList>
    </citation>
    <scope>NUCLEOTIDE SEQUENCE [LARGE SCALE GENOMIC DNA]</scope>
    <source>
        <strain evidence="1 2">CGMCC 1.2546</strain>
    </source>
</reference>
<gene>
    <name evidence="1" type="ORF">IQ26_02895</name>
</gene>
<sequence length="78" mass="9008">MDIYLTYRGQIPSKASSLDAVWNMRRSFHRQLETLWGKEPFAVLKKNGKIQISLQRHPIFYATSGTSYSSRSTERLSA</sequence>
<proteinExistence type="predicted"/>
<dbReference type="Proteomes" id="UP000317122">
    <property type="component" value="Unassembled WGS sequence"/>
</dbReference>
<dbReference type="EMBL" id="VLKT01000016">
    <property type="protein sequence ID" value="TWI36382.1"/>
    <property type="molecule type" value="Genomic_DNA"/>
</dbReference>
<name>A0A562NVZ3_9HYPH</name>
<dbReference type="AlphaFoldDB" id="A0A562NVZ3"/>
<accession>A0A562NVZ3</accession>
<comment type="caution">
    <text evidence="1">The sequence shown here is derived from an EMBL/GenBank/DDBJ whole genome shotgun (WGS) entry which is preliminary data.</text>
</comment>